<dbReference type="PROSITE" id="PS51257">
    <property type="entry name" value="PROKAR_LIPOPROTEIN"/>
    <property type="match status" value="1"/>
</dbReference>
<accession>A0AAV7FHX6</accession>
<comment type="caution">
    <text evidence="2">The sequence shown here is derived from an EMBL/GenBank/DDBJ whole genome shotgun (WGS) entry which is preliminary data.</text>
</comment>
<dbReference type="PANTHER" id="PTHR31087">
    <property type="match status" value="1"/>
</dbReference>
<evidence type="ECO:0000256" key="1">
    <source>
        <dbReference type="ARBA" id="ARBA00005437"/>
    </source>
</evidence>
<dbReference type="Proteomes" id="UP000825729">
    <property type="component" value="Unassembled WGS sequence"/>
</dbReference>
<dbReference type="InterPro" id="IPR025659">
    <property type="entry name" value="Tubby-like_C"/>
</dbReference>
<evidence type="ECO:0000313" key="3">
    <source>
        <dbReference type="Proteomes" id="UP000825729"/>
    </source>
</evidence>
<dbReference type="PANTHER" id="PTHR31087:SF153">
    <property type="entry name" value="PROTEIN LURP-ONE-RELATED 11"/>
    <property type="match status" value="1"/>
</dbReference>
<name>A0AAV7FHX6_ARIFI</name>
<proteinExistence type="inferred from homology"/>
<protein>
    <submittedName>
        <fullName evidence="2">Uncharacterized protein</fullName>
    </submittedName>
</protein>
<dbReference type="Pfam" id="PF04525">
    <property type="entry name" value="LOR"/>
    <property type="match status" value="1"/>
</dbReference>
<comment type="similarity">
    <text evidence="1">Belongs to the LOR family.</text>
</comment>
<dbReference type="EMBL" id="JAINDJ010000002">
    <property type="protein sequence ID" value="KAG9459783.1"/>
    <property type="molecule type" value="Genomic_DNA"/>
</dbReference>
<dbReference type="InterPro" id="IPR038595">
    <property type="entry name" value="LOR_sf"/>
</dbReference>
<keyword evidence="3" id="KW-1185">Reference proteome</keyword>
<organism evidence="2 3">
    <name type="scientific">Aristolochia fimbriata</name>
    <name type="common">White veined hardy Dutchman's pipe vine</name>
    <dbReference type="NCBI Taxonomy" id="158543"/>
    <lineage>
        <taxon>Eukaryota</taxon>
        <taxon>Viridiplantae</taxon>
        <taxon>Streptophyta</taxon>
        <taxon>Embryophyta</taxon>
        <taxon>Tracheophyta</taxon>
        <taxon>Spermatophyta</taxon>
        <taxon>Magnoliopsida</taxon>
        <taxon>Magnoliidae</taxon>
        <taxon>Piperales</taxon>
        <taxon>Aristolochiaceae</taxon>
        <taxon>Aristolochia</taxon>
    </lineage>
</organism>
<gene>
    <name evidence="2" type="ORF">H6P81_004291</name>
</gene>
<sequence length="190" mass="21126">MAARVHSEPLFAAPSTSSCMTSGRESFTIWMKSLVFNGRGCTVFDSRGEIVYRIDNYNQKHGDTVFLMDLRGRYKCEEGSTSTTTKEKPSFTVTGRPRWVLNRSGSPCCNATVRWDDQNQISSRYKIEAFKSGFKIVDPKGGLVAEVKQKCTSSGVALGDDVFRMGVEGNVDHSLIMAIVVVYSLMNHNM</sequence>
<dbReference type="Gene3D" id="2.40.160.200">
    <property type="entry name" value="LURP1-related"/>
    <property type="match status" value="1"/>
</dbReference>
<evidence type="ECO:0000313" key="2">
    <source>
        <dbReference type="EMBL" id="KAG9459783.1"/>
    </source>
</evidence>
<dbReference type="InterPro" id="IPR007612">
    <property type="entry name" value="LOR"/>
</dbReference>
<reference evidence="2 3" key="1">
    <citation type="submission" date="2021-07" db="EMBL/GenBank/DDBJ databases">
        <title>The Aristolochia fimbriata genome: insights into angiosperm evolution, floral development and chemical biosynthesis.</title>
        <authorList>
            <person name="Jiao Y."/>
        </authorList>
    </citation>
    <scope>NUCLEOTIDE SEQUENCE [LARGE SCALE GENOMIC DNA]</scope>
    <source>
        <strain evidence="2">IBCAS-2021</strain>
        <tissue evidence="2">Leaf</tissue>
    </source>
</reference>
<dbReference type="AlphaFoldDB" id="A0AAV7FHX6"/>
<dbReference type="SUPFAM" id="SSF54518">
    <property type="entry name" value="Tubby C-terminal domain-like"/>
    <property type="match status" value="1"/>
</dbReference>